<evidence type="ECO:0000313" key="2">
    <source>
        <dbReference type="Proteomes" id="UP000321331"/>
    </source>
</evidence>
<dbReference type="EMBL" id="VMNF01000005">
    <property type="protein sequence ID" value="TXC07460.1"/>
    <property type="molecule type" value="Genomic_DNA"/>
</dbReference>
<evidence type="ECO:0000313" key="1">
    <source>
        <dbReference type="EMBL" id="TXC07460.1"/>
    </source>
</evidence>
<gene>
    <name evidence="1" type="ORF">FocTR4_00004287</name>
</gene>
<name>A0A5C6T8X6_FUSOC</name>
<protein>
    <submittedName>
        <fullName evidence="1">Uncharacterized protein</fullName>
    </submittedName>
</protein>
<comment type="caution">
    <text evidence="1">The sequence shown here is derived from an EMBL/GenBank/DDBJ whole genome shotgun (WGS) entry which is preliminary data.</text>
</comment>
<dbReference type="AlphaFoldDB" id="A0A5C6T8X6"/>
<reference evidence="1 2" key="1">
    <citation type="submission" date="2019-07" db="EMBL/GenBank/DDBJ databases">
        <title>The First High-Quality Draft Genome Sequence of the Causal Agent of the Current Panama Disease Epidemic.</title>
        <authorList>
            <person name="Warmington R.J."/>
            <person name="Kay W."/>
            <person name="Jeffries A."/>
            <person name="Bebber D."/>
            <person name="Moore K."/>
            <person name="Studholme D.J."/>
        </authorList>
    </citation>
    <scope>NUCLEOTIDE SEQUENCE [LARGE SCALE GENOMIC DNA]</scope>
    <source>
        <strain evidence="1 2">TR4</strain>
    </source>
</reference>
<proteinExistence type="predicted"/>
<dbReference type="Proteomes" id="UP000321331">
    <property type="component" value="Unassembled WGS sequence"/>
</dbReference>
<organism evidence="1 2">
    <name type="scientific">Fusarium oxysporum f. sp. cubense</name>
    <dbReference type="NCBI Taxonomy" id="61366"/>
    <lineage>
        <taxon>Eukaryota</taxon>
        <taxon>Fungi</taxon>
        <taxon>Dikarya</taxon>
        <taxon>Ascomycota</taxon>
        <taxon>Pezizomycotina</taxon>
        <taxon>Sordariomycetes</taxon>
        <taxon>Hypocreomycetidae</taxon>
        <taxon>Hypocreales</taxon>
        <taxon>Nectriaceae</taxon>
        <taxon>Fusarium</taxon>
        <taxon>Fusarium oxysporum species complex</taxon>
    </lineage>
</organism>
<accession>A0A5C6T8X6</accession>
<sequence length="188" mass="21436">MSYGTKPCFVGSFKGWDDKALEHPTLRYLSNFNTDFCETKVSQSGPHTKWFTQDFEFQTQSGQTLRGEEAWKRLIHTTRFYDKFSMEPLSAFIQDTEDGYNGMVYANLYTNFVKPGEKNCSDKRGINWELRVSIVWDIPRAYYLTFVKDSSGLHGLKVSNLVIVGDALGTMAAAVRKGMVSQENAFSF</sequence>